<protein>
    <submittedName>
        <fullName evidence="3">Uncharacterized protein</fullName>
    </submittedName>
</protein>
<evidence type="ECO:0000313" key="3">
    <source>
        <dbReference type="EMBL" id="GLZ76311.1"/>
    </source>
</evidence>
<gene>
    <name evidence="3" type="ORF">Afil01_11180</name>
</gene>
<keyword evidence="2" id="KW-0812">Transmembrane</keyword>
<sequence>MRHVLSLIYGLFGTLVAWLAAAIGATALVYANAPGEVPGDVWAKTKLIGYAGLVVAGLILGFLATLRLSPAGPILAGVLLLAGQAVYENKPSLFQMAWLTDGLKLPKEALVYPASMYAPVIVGVILLTAAASAARWQTPKKETPAPTDYLASEPPLGSGYDPYGQQPIDPFAPQAPTYEPAPAVPSQPSMYVDDGESPTTMLPPPAGQKPQPPQYPHQ</sequence>
<evidence type="ECO:0000313" key="4">
    <source>
        <dbReference type="Proteomes" id="UP001165079"/>
    </source>
</evidence>
<feature type="region of interest" description="Disordered" evidence="1">
    <location>
        <begin position="136"/>
        <end position="218"/>
    </location>
</feature>
<name>A0A9W6W8B6_9ACTN</name>
<dbReference type="RefSeq" id="WP_285661493.1">
    <property type="nucleotide sequence ID" value="NZ_BSTX01000001.1"/>
</dbReference>
<keyword evidence="2" id="KW-1133">Transmembrane helix</keyword>
<dbReference type="Proteomes" id="UP001165079">
    <property type="component" value="Unassembled WGS sequence"/>
</dbReference>
<dbReference type="AlphaFoldDB" id="A0A9W6W8B6"/>
<keyword evidence="4" id="KW-1185">Reference proteome</keyword>
<dbReference type="EMBL" id="BSTX01000001">
    <property type="protein sequence ID" value="GLZ76311.1"/>
    <property type="molecule type" value="Genomic_DNA"/>
</dbReference>
<evidence type="ECO:0000256" key="1">
    <source>
        <dbReference type="SAM" id="MobiDB-lite"/>
    </source>
</evidence>
<reference evidence="3" key="1">
    <citation type="submission" date="2023-03" db="EMBL/GenBank/DDBJ databases">
        <title>Actinorhabdospora filicis NBRC 111898.</title>
        <authorList>
            <person name="Ichikawa N."/>
            <person name="Sato H."/>
            <person name="Tonouchi N."/>
        </authorList>
    </citation>
    <scope>NUCLEOTIDE SEQUENCE</scope>
    <source>
        <strain evidence="3">NBRC 111898</strain>
    </source>
</reference>
<keyword evidence="2" id="KW-0472">Membrane</keyword>
<feature type="transmembrane region" description="Helical" evidence="2">
    <location>
        <begin position="71"/>
        <end position="89"/>
    </location>
</feature>
<proteinExistence type="predicted"/>
<feature type="transmembrane region" description="Helical" evidence="2">
    <location>
        <begin position="47"/>
        <end position="64"/>
    </location>
</feature>
<comment type="caution">
    <text evidence="3">The sequence shown here is derived from an EMBL/GenBank/DDBJ whole genome shotgun (WGS) entry which is preliminary data.</text>
</comment>
<feature type="compositionally biased region" description="Pro residues" evidence="1">
    <location>
        <begin position="201"/>
        <end position="218"/>
    </location>
</feature>
<accession>A0A9W6W8B6</accession>
<evidence type="ECO:0000256" key="2">
    <source>
        <dbReference type="SAM" id="Phobius"/>
    </source>
</evidence>
<organism evidence="3 4">
    <name type="scientific">Actinorhabdospora filicis</name>
    <dbReference type="NCBI Taxonomy" id="1785913"/>
    <lineage>
        <taxon>Bacteria</taxon>
        <taxon>Bacillati</taxon>
        <taxon>Actinomycetota</taxon>
        <taxon>Actinomycetes</taxon>
        <taxon>Micromonosporales</taxon>
        <taxon>Micromonosporaceae</taxon>
        <taxon>Actinorhabdospora</taxon>
    </lineage>
</organism>
<feature type="transmembrane region" description="Helical" evidence="2">
    <location>
        <begin position="109"/>
        <end position="131"/>
    </location>
</feature>